<evidence type="ECO:0000313" key="4">
    <source>
        <dbReference type="Proteomes" id="UP000255389"/>
    </source>
</evidence>
<feature type="signal peptide" evidence="2">
    <location>
        <begin position="1"/>
        <end position="22"/>
    </location>
</feature>
<name>A0A378U8I7_MYCFO</name>
<protein>
    <submittedName>
        <fullName evidence="3">Uncharacterized protein</fullName>
    </submittedName>
</protein>
<proteinExistence type="predicted"/>
<sequence>MPRTIAGATVAASMLRNHLALCALGATFSLTGCISPGQVSANPAGTPEGAALQSTVTHMLPGR</sequence>
<feature type="region of interest" description="Disordered" evidence="1">
    <location>
        <begin position="43"/>
        <end position="63"/>
    </location>
</feature>
<keyword evidence="2" id="KW-0732">Signal</keyword>
<evidence type="ECO:0000313" key="3">
    <source>
        <dbReference type="EMBL" id="STZ73575.1"/>
    </source>
</evidence>
<dbReference type="EMBL" id="UGQY01000001">
    <property type="protein sequence ID" value="STZ73575.1"/>
    <property type="molecule type" value="Genomic_DNA"/>
</dbReference>
<dbReference type="Proteomes" id="UP000255389">
    <property type="component" value="Unassembled WGS sequence"/>
</dbReference>
<dbReference type="PROSITE" id="PS51257">
    <property type="entry name" value="PROKAR_LIPOPROTEIN"/>
    <property type="match status" value="1"/>
</dbReference>
<accession>A0A378U8I7</accession>
<organism evidence="3 4">
    <name type="scientific">Mycolicibacterium fortuitum</name>
    <name type="common">Mycobacterium fortuitum</name>
    <dbReference type="NCBI Taxonomy" id="1766"/>
    <lineage>
        <taxon>Bacteria</taxon>
        <taxon>Bacillati</taxon>
        <taxon>Actinomycetota</taxon>
        <taxon>Actinomycetes</taxon>
        <taxon>Mycobacteriales</taxon>
        <taxon>Mycobacteriaceae</taxon>
        <taxon>Mycolicibacterium</taxon>
    </lineage>
</organism>
<dbReference type="AlphaFoldDB" id="A0A378U8I7"/>
<reference evidence="3 4" key="1">
    <citation type="submission" date="2018-06" db="EMBL/GenBank/DDBJ databases">
        <authorList>
            <consortium name="Pathogen Informatics"/>
            <person name="Doyle S."/>
        </authorList>
    </citation>
    <scope>NUCLEOTIDE SEQUENCE [LARGE SCALE GENOMIC DNA]</scope>
    <source>
        <strain evidence="3 4">NCTC1542</strain>
    </source>
</reference>
<evidence type="ECO:0000256" key="2">
    <source>
        <dbReference type="SAM" id="SignalP"/>
    </source>
</evidence>
<gene>
    <name evidence="3" type="ORF">NCTC1542_01118</name>
</gene>
<evidence type="ECO:0000256" key="1">
    <source>
        <dbReference type="SAM" id="MobiDB-lite"/>
    </source>
</evidence>
<feature type="chain" id="PRO_5039224346" evidence="2">
    <location>
        <begin position="23"/>
        <end position="63"/>
    </location>
</feature>